<accession>V5HBD2</accession>
<feature type="chain" id="PRO_5012067997" description="Basic tail protein" evidence="1">
    <location>
        <begin position="16"/>
        <end position="182"/>
    </location>
</feature>
<protein>
    <recommendedName>
        <fullName evidence="3">Basic tail protein</fullName>
    </recommendedName>
</protein>
<keyword evidence="1" id="KW-0732">Signal</keyword>
<proteinExistence type="evidence at transcript level"/>
<name>V5HBD2_IXORI</name>
<organism evidence="2">
    <name type="scientific">Ixodes ricinus</name>
    <name type="common">Common tick</name>
    <name type="synonym">Acarus ricinus</name>
    <dbReference type="NCBI Taxonomy" id="34613"/>
    <lineage>
        <taxon>Eukaryota</taxon>
        <taxon>Metazoa</taxon>
        <taxon>Ecdysozoa</taxon>
        <taxon>Arthropoda</taxon>
        <taxon>Chelicerata</taxon>
        <taxon>Arachnida</taxon>
        <taxon>Acari</taxon>
        <taxon>Parasitiformes</taxon>
        <taxon>Ixodida</taxon>
        <taxon>Ixodoidea</taxon>
        <taxon>Ixodidae</taxon>
        <taxon>Ixodinae</taxon>
        <taxon>Ixodes</taxon>
    </lineage>
</organism>
<evidence type="ECO:0000313" key="2">
    <source>
        <dbReference type="EMBL" id="JAB72227.1"/>
    </source>
</evidence>
<evidence type="ECO:0000256" key="1">
    <source>
        <dbReference type="SAM" id="SignalP"/>
    </source>
</evidence>
<dbReference type="AlphaFoldDB" id="V5HBD2"/>
<dbReference type="EMBL" id="GANP01012241">
    <property type="protein sequence ID" value="JAB72227.1"/>
    <property type="molecule type" value="mRNA"/>
</dbReference>
<feature type="signal peptide" evidence="1">
    <location>
        <begin position="1"/>
        <end position="15"/>
    </location>
</feature>
<evidence type="ECO:0008006" key="3">
    <source>
        <dbReference type="Google" id="ProtNLM"/>
    </source>
</evidence>
<reference evidence="2" key="1">
    <citation type="journal article" date="2015" name="Sci. Rep.">
        <title>Tissue- and time-dependent transcription in Ixodes ricinus salivary glands and midguts when blood feeding on the vertebrate host.</title>
        <authorList>
            <person name="Kotsyfakis M."/>
            <person name="Schwarz A."/>
            <person name="Erhart J."/>
            <person name="Ribeiro J.M."/>
        </authorList>
    </citation>
    <scope>NUCLEOTIDE SEQUENCE</scope>
    <source>
        <tissue evidence="2">Salivary gland and midgut</tissue>
    </source>
</reference>
<sequence>MLAATFFGMIIACFGEITCNELKQLGQYIQSCGDNQFHEPGYARGCTYSCTSGNEEENSVQINKYRNATVCVEFTSNDDAKLDHVGICLNGVCRGHTERCPDCTESQLQQRWSSLPELAAQFHQCPRLKQSAPVENCLYVCTATYDEVGKEGYFYGIYEDGNPCTSAGGEEGVCTSGWCYKK</sequence>